<feature type="region of interest" description="Disordered" evidence="1">
    <location>
        <begin position="57"/>
        <end position="78"/>
    </location>
</feature>
<reference evidence="2 3" key="1">
    <citation type="submission" date="2024-05" db="EMBL/GenBank/DDBJ databases">
        <title>Haplotype-resolved chromosome-level genome assembly of Huyou (Citrus changshanensis).</title>
        <authorList>
            <person name="Miao C."/>
            <person name="Chen W."/>
            <person name="Wu Y."/>
            <person name="Wang L."/>
            <person name="Zhao S."/>
            <person name="Grierson D."/>
            <person name="Xu C."/>
            <person name="Chen K."/>
        </authorList>
    </citation>
    <scope>NUCLEOTIDE SEQUENCE [LARGE SCALE GENOMIC DNA]</scope>
    <source>
        <strain evidence="2">01-14</strain>
        <tissue evidence="2">Leaf</tissue>
    </source>
</reference>
<proteinExistence type="predicted"/>
<dbReference type="Proteomes" id="UP001428341">
    <property type="component" value="Unassembled WGS sequence"/>
</dbReference>
<dbReference type="EMBL" id="JBCGBO010000006">
    <property type="protein sequence ID" value="KAK9193117.1"/>
    <property type="molecule type" value="Genomic_DNA"/>
</dbReference>
<dbReference type="AlphaFoldDB" id="A0AAP0M248"/>
<keyword evidence="3" id="KW-1185">Reference proteome</keyword>
<accession>A0AAP0M248</accession>
<comment type="caution">
    <text evidence="2">The sequence shown here is derived from an EMBL/GenBank/DDBJ whole genome shotgun (WGS) entry which is preliminary data.</text>
</comment>
<name>A0AAP0M248_9ROSI</name>
<evidence type="ECO:0000313" key="3">
    <source>
        <dbReference type="Proteomes" id="UP001428341"/>
    </source>
</evidence>
<evidence type="ECO:0000313" key="2">
    <source>
        <dbReference type="EMBL" id="KAK9193117.1"/>
    </source>
</evidence>
<evidence type="ECO:0000256" key="1">
    <source>
        <dbReference type="SAM" id="MobiDB-lite"/>
    </source>
</evidence>
<protein>
    <submittedName>
        <fullName evidence="2">Uncharacterized protein</fullName>
    </submittedName>
</protein>
<organism evidence="2 3">
    <name type="scientific">Citrus x changshan-huyou</name>
    <dbReference type="NCBI Taxonomy" id="2935761"/>
    <lineage>
        <taxon>Eukaryota</taxon>
        <taxon>Viridiplantae</taxon>
        <taxon>Streptophyta</taxon>
        <taxon>Embryophyta</taxon>
        <taxon>Tracheophyta</taxon>
        <taxon>Spermatophyta</taxon>
        <taxon>Magnoliopsida</taxon>
        <taxon>eudicotyledons</taxon>
        <taxon>Gunneridae</taxon>
        <taxon>Pentapetalae</taxon>
        <taxon>rosids</taxon>
        <taxon>malvids</taxon>
        <taxon>Sapindales</taxon>
        <taxon>Rutaceae</taxon>
        <taxon>Aurantioideae</taxon>
        <taxon>Citrus</taxon>
    </lineage>
</organism>
<gene>
    <name evidence="2" type="ORF">WN944_003814</name>
</gene>
<sequence length="155" mass="18215">MESRVEFMEEVVMSVQGELGVIKQELQKIPNLEQGIAALMKKLDQVVQIQEEAKRENGILQSSTAGKTPKQTDEAIDENHGREMMLNARWDLWPRRIKLSSFDRENFDDWILKAERYFALHRMTNTEKLETTIISFEGEALIWFGWENQRRPFLS</sequence>